<name>A0A0G4EL41_VITBC</name>
<feature type="transmembrane region" description="Helical" evidence="17">
    <location>
        <begin position="495"/>
        <end position="516"/>
    </location>
</feature>
<feature type="transmembrane region" description="Helical" evidence="17">
    <location>
        <begin position="139"/>
        <end position="159"/>
    </location>
</feature>
<dbReference type="STRING" id="1169540.A0A0G4EL41"/>
<comment type="catalytic activity">
    <reaction evidence="13">
        <text>D-fructose(out) = D-fructose(in)</text>
        <dbReference type="Rhea" id="RHEA:60372"/>
        <dbReference type="ChEBI" id="CHEBI:37721"/>
    </reaction>
    <physiologicalReaction direction="left-to-right" evidence="13">
        <dbReference type="Rhea" id="RHEA:60373"/>
    </physiologicalReaction>
</comment>
<evidence type="ECO:0000256" key="4">
    <source>
        <dbReference type="ARBA" id="ARBA00022448"/>
    </source>
</evidence>
<dbReference type="InterPro" id="IPR050814">
    <property type="entry name" value="Myo-inositol_Transporter"/>
</dbReference>
<feature type="transmembrane region" description="Helical" evidence="17">
    <location>
        <begin position="222"/>
        <end position="244"/>
    </location>
</feature>
<gene>
    <name evidence="19" type="ORF">Vbra_12299</name>
</gene>
<feature type="transmembrane region" description="Helical" evidence="17">
    <location>
        <begin position="165"/>
        <end position="182"/>
    </location>
</feature>
<dbReference type="InParanoid" id="A0A0G4EL41"/>
<dbReference type="Pfam" id="PF00083">
    <property type="entry name" value="Sugar_tr"/>
    <property type="match status" value="2"/>
</dbReference>
<feature type="domain" description="Major facilitator superfamily (MFS) profile" evidence="18">
    <location>
        <begin position="65"/>
        <end position="615"/>
    </location>
</feature>
<dbReference type="PROSITE" id="PS50850">
    <property type="entry name" value="MFS"/>
    <property type="match status" value="1"/>
</dbReference>
<evidence type="ECO:0000256" key="9">
    <source>
        <dbReference type="ARBA" id="ARBA00044648"/>
    </source>
</evidence>
<sequence length="665" mass="71927">MKRATFESDLPRERLIDHDHTAANAAKDGSMHTNGELARAEEGRGRAGGSSSQGPQRSRALLFLVVSFAAMTGLLLGYDLTVVSVVLEPVRNEFNVCGQQFSCLLKELFVAMPAPGAVVGSLYGGVVARRLGRLPALGISDALLVVAALLMCLGPAYWILLVGRFFVGLGVGVGMVVFSTYTSEVSPTHLRGRLGLLQEICQCIGCIFTFGTAALMVDTAPYWRWLLAIAGIVGAVQCLGLSFLPESPRWLMSKDRKESARRNMRRLGVGSDEEIEELLREMEEERDRALAMKQAQENARVAALHAASASADASSCASPSTAPTEPAGAPPAHQSSDRYQPPTNSTNEHSSSTGGSAHAHEQQNGDTRPPRLEVHSASGRLLRCVEGRIIPGRRASDEMFTAQWLVDFAESFRFVRSSRKGLAKLWRNRAPLFVALGCAVAQNMMAAPALLPYSTDIFMLAGVKSPYVAGVGIGVAKTTGVLITFFLIETLGRKGLLLIGTLGTTICHIVLALSFLPSHPSWPTTAACAMIVFMFFWNMSWAGLMYVVASEVLPQEVRSLGMGCVITTFWVFAFIIQSTLESMFTLLTRSGTFFFYACTNALLVFFILFCIPETTGRTLEEISASFYQQSTHDKDDTAMDNGAQDGSNDGTKAVAGTETDREVVR</sequence>
<dbReference type="PhylomeDB" id="A0A0G4EL41"/>
<dbReference type="InterPro" id="IPR003663">
    <property type="entry name" value="Sugar/inositol_transpt"/>
</dbReference>
<evidence type="ECO:0000313" key="20">
    <source>
        <dbReference type="Proteomes" id="UP000041254"/>
    </source>
</evidence>
<evidence type="ECO:0000256" key="10">
    <source>
        <dbReference type="ARBA" id="ARBA00044656"/>
    </source>
</evidence>
<evidence type="ECO:0000256" key="3">
    <source>
        <dbReference type="ARBA" id="ARBA00011738"/>
    </source>
</evidence>
<feature type="compositionally biased region" description="Basic and acidic residues" evidence="16">
    <location>
        <begin position="358"/>
        <end position="372"/>
    </location>
</feature>
<feature type="transmembrane region" description="Helical" evidence="17">
    <location>
        <begin position="60"/>
        <end position="78"/>
    </location>
</feature>
<evidence type="ECO:0000256" key="7">
    <source>
        <dbReference type="ARBA" id="ARBA00023136"/>
    </source>
</evidence>
<proteinExistence type="inferred from homology"/>
<feature type="region of interest" description="Disordered" evidence="16">
    <location>
        <begin position="313"/>
        <end position="372"/>
    </location>
</feature>
<protein>
    <recommendedName>
        <fullName evidence="14">Hexose transporter 1</fullName>
    </recommendedName>
</protein>
<keyword evidence="6 17" id="KW-1133">Transmembrane helix</keyword>
<evidence type="ECO:0000256" key="12">
    <source>
        <dbReference type="ARBA" id="ARBA00044668"/>
    </source>
</evidence>
<evidence type="ECO:0000256" key="11">
    <source>
        <dbReference type="ARBA" id="ARBA00044662"/>
    </source>
</evidence>
<evidence type="ECO:0000256" key="16">
    <source>
        <dbReference type="SAM" id="MobiDB-lite"/>
    </source>
</evidence>
<comment type="catalytic activity">
    <reaction evidence="11">
        <text>D-mannose(out) = D-mannose(in)</text>
        <dbReference type="Rhea" id="RHEA:78391"/>
        <dbReference type="ChEBI" id="CHEBI:4208"/>
    </reaction>
    <physiologicalReaction direction="left-to-right" evidence="11">
        <dbReference type="Rhea" id="RHEA:78392"/>
    </physiologicalReaction>
</comment>
<dbReference type="GO" id="GO:0022857">
    <property type="term" value="F:transmembrane transporter activity"/>
    <property type="evidence" value="ECO:0007669"/>
    <property type="project" value="InterPro"/>
</dbReference>
<feature type="transmembrane region" description="Helical" evidence="17">
    <location>
        <begin position="108"/>
        <end position="127"/>
    </location>
</feature>
<comment type="subunit">
    <text evidence="3">Homodimer.</text>
</comment>
<dbReference type="OMA" id="APMYCTE"/>
<feature type="transmembrane region" description="Helical" evidence="17">
    <location>
        <begin position="592"/>
        <end position="611"/>
    </location>
</feature>
<dbReference type="VEuPathDB" id="CryptoDB:Vbra_12299"/>
<feature type="transmembrane region" description="Helical" evidence="17">
    <location>
        <begin position="522"/>
        <end position="548"/>
    </location>
</feature>
<dbReference type="PROSITE" id="PS00217">
    <property type="entry name" value="SUGAR_TRANSPORT_2"/>
    <property type="match status" value="1"/>
</dbReference>
<evidence type="ECO:0000256" key="17">
    <source>
        <dbReference type="SAM" id="Phobius"/>
    </source>
</evidence>
<dbReference type="AlphaFoldDB" id="A0A0G4EL41"/>
<feature type="coiled-coil region" evidence="15">
    <location>
        <begin position="272"/>
        <end position="299"/>
    </location>
</feature>
<evidence type="ECO:0000256" key="13">
    <source>
        <dbReference type="ARBA" id="ARBA00044710"/>
    </source>
</evidence>
<evidence type="ECO:0000256" key="14">
    <source>
        <dbReference type="ARBA" id="ARBA00044780"/>
    </source>
</evidence>
<keyword evidence="7 17" id="KW-0472">Membrane</keyword>
<feature type="transmembrane region" description="Helical" evidence="17">
    <location>
        <begin position="467"/>
        <end position="488"/>
    </location>
</feature>
<comment type="catalytic activity">
    <reaction evidence="10">
        <text>D-xylose(out) = D-xylose(in)</text>
        <dbReference type="Rhea" id="RHEA:78427"/>
        <dbReference type="ChEBI" id="CHEBI:53455"/>
    </reaction>
    <physiologicalReaction direction="left-to-right" evidence="10">
        <dbReference type="Rhea" id="RHEA:78428"/>
    </physiologicalReaction>
</comment>
<keyword evidence="15" id="KW-0175">Coiled coil</keyword>
<evidence type="ECO:0000259" key="18">
    <source>
        <dbReference type="PROSITE" id="PS50850"/>
    </source>
</evidence>
<reference evidence="19 20" key="1">
    <citation type="submission" date="2014-11" db="EMBL/GenBank/DDBJ databases">
        <authorList>
            <person name="Zhu J."/>
            <person name="Qi W."/>
            <person name="Song R."/>
        </authorList>
    </citation>
    <scope>NUCLEOTIDE SEQUENCE [LARGE SCALE GENOMIC DNA]</scope>
</reference>
<dbReference type="GO" id="GO:0016020">
    <property type="term" value="C:membrane"/>
    <property type="evidence" value="ECO:0007669"/>
    <property type="project" value="UniProtKB-SubCell"/>
</dbReference>
<comment type="catalytic activity">
    <reaction evidence="9">
        <text>D-glucose(out) = D-glucose(in)</text>
        <dbReference type="Rhea" id="RHEA:60376"/>
        <dbReference type="ChEBI" id="CHEBI:4167"/>
    </reaction>
    <physiologicalReaction direction="left-to-right" evidence="9">
        <dbReference type="Rhea" id="RHEA:60377"/>
    </physiologicalReaction>
</comment>
<evidence type="ECO:0000256" key="5">
    <source>
        <dbReference type="ARBA" id="ARBA00022692"/>
    </source>
</evidence>
<feature type="compositionally biased region" description="Polar residues" evidence="16">
    <location>
        <begin position="333"/>
        <end position="348"/>
    </location>
</feature>
<dbReference type="Proteomes" id="UP000041254">
    <property type="component" value="Unassembled WGS sequence"/>
</dbReference>
<dbReference type="SUPFAM" id="SSF103473">
    <property type="entry name" value="MFS general substrate transporter"/>
    <property type="match status" value="1"/>
</dbReference>
<dbReference type="PANTHER" id="PTHR48020">
    <property type="entry name" value="PROTON MYO-INOSITOL COTRANSPORTER"/>
    <property type="match status" value="1"/>
</dbReference>
<dbReference type="PRINTS" id="PR00171">
    <property type="entry name" value="SUGRTRNSPORT"/>
</dbReference>
<dbReference type="InterPro" id="IPR005829">
    <property type="entry name" value="Sugar_transporter_CS"/>
</dbReference>
<evidence type="ECO:0000313" key="19">
    <source>
        <dbReference type="EMBL" id="CEL97714.1"/>
    </source>
</evidence>
<dbReference type="Gene3D" id="1.20.1250.20">
    <property type="entry name" value="MFS general substrate transporter like domains"/>
    <property type="match status" value="2"/>
</dbReference>
<dbReference type="InterPro" id="IPR005828">
    <property type="entry name" value="MFS_sugar_transport-like"/>
</dbReference>
<keyword evidence="5 17" id="KW-0812">Transmembrane</keyword>
<evidence type="ECO:0000256" key="2">
    <source>
        <dbReference type="ARBA" id="ARBA00010992"/>
    </source>
</evidence>
<accession>A0A0G4EL41</accession>
<evidence type="ECO:0000256" key="6">
    <source>
        <dbReference type="ARBA" id="ARBA00022989"/>
    </source>
</evidence>
<comment type="similarity">
    <text evidence="2">Belongs to the major facilitator superfamily. Sugar transporter (TC 2.A.1.1) family.</text>
</comment>
<feature type="region of interest" description="Disordered" evidence="16">
    <location>
        <begin position="630"/>
        <end position="665"/>
    </location>
</feature>
<organism evidence="19 20">
    <name type="scientific">Vitrella brassicaformis (strain CCMP3155)</name>
    <dbReference type="NCBI Taxonomy" id="1169540"/>
    <lineage>
        <taxon>Eukaryota</taxon>
        <taxon>Sar</taxon>
        <taxon>Alveolata</taxon>
        <taxon>Colpodellida</taxon>
        <taxon>Vitrellaceae</taxon>
        <taxon>Vitrella</taxon>
    </lineage>
</organism>
<dbReference type="PANTHER" id="PTHR48020:SF12">
    <property type="entry name" value="PROTON MYO-INOSITOL COTRANSPORTER"/>
    <property type="match status" value="1"/>
</dbReference>
<feature type="transmembrane region" description="Helical" evidence="17">
    <location>
        <begin position="560"/>
        <end position="580"/>
    </location>
</feature>
<evidence type="ECO:0000256" key="8">
    <source>
        <dbReference type="ARBA" id="ARBA00044637"/>
    </source>
</evidence>
<comment type="catalytic activity">
    <reaction evidence="12">
        <text>D-glucosamine(out) = D-glucosamine(in)</text>
        <dbReference type="Rhea" id="RHEA:78423"/>
        <dbReference type="ChEBI" id="CHEBI:58723"/>
    </reaction>
    <physiologicalReaction direction="left-to-right" evidence="12">
        <dbReference type="Rhea" id="RHEA:78424"/>
    </physiologicalReaction>
</comment>
<dbReference type="EMBL" id="CDMY01000255">
    <property type="protein sequence ID" value="CEL97714.1"/>
    <property type="molecule type" value="Genomic_DNA"/>
</dbReference>
<keyword evidence="20" id="KW-1185">Reference proteome</keyword>
<dbReference type="InterPro" id="IPR036259">
    <property type="entry name" value="MFS_trans_sf"/>
</dbReference>
<dbReference type="InterPro" id="IPR020846">
    <property type="entry name" value="MFS_dom"/>
</dbReference>
<feature type="transmembrane region" description="Helical" evidence="17">
    <location>
        <begin position="432"/>
        <end position="455"/>
    </location>
</feature>
<dbReference type="OrthoDB" id="330209at2759"/>
<comment type="catalytic activity">
    <reaction evidence="8">
        <text>D-galactose(in) = D-galactose(out)</text>
        <dbReference type="Rhea" id="RHEA:34915"/>
        <dbReference type="ChEBI" id="CHEBI:4139"/>
    </reaction>
    <physiologicalReaction direction="right-to-left" evidence="8">
        <dbReference type="Rhea" id="RHEA:34917"/>
    </physiologicalReaction>
</comment>
<feature type="compositionally biased region" description="Low complexity" evidence="16">
    <location>
        <begin position="313"/>
        <end position="332"/>
    </location>
</feature>
<feature type="transmembrane region" description="Helical" evidence="17">
    <location>
        <begin position="194"/>
        <end position="216"/>
    </location>
</feature>
<evidence type="ECO:0000256" key="15">
    <source>
        <dbReference type="SAM" id="Coils"/>
    </source>
</evidence>
<keyword evidence="4" id="KW-0813">Transport</keyword>
<evidence type="ECO:0000256" key="1">
    <source>
        <dbReference type="ARBA" id="ARBA00004141"/>
    </source>
</evidence>
<comment type="subcellular location">
    <subcellularLocation>
        <location evidence="1">Membrane</location>
        <topology evidence="1">Multi-pass membrane protein</topology>
    </subcellularLocation>
</comment>